<reference evidence="2 3" key="1">
    <citation type="submission" date="2016-11" db="EMBL/GenBank/DDBJ databases">
        <title>The macronuclear genome of Stentor coeruleus: a giant cell with tiny introns.</title>
        <authorList>
            <person name="Slabodnick M."/>
            <person name="Ruby J.G."/>
            <person name="Reiff S.B."/>
            <person name="Swart E.C."/>
            <person name="Gosai S."/>
            <person name="Prabakaran S."/>
            <person name="Witkowska E."/>
            <person name="Larue G.E."/>
            <person name="Fisher S."/>
            <person name="Freeman R.M."/>
            <person name="Gunawardena J."/>
            <person name="Chu W."/>
            <person name="Stover N.A."/>
            <person name="Gregory B.D."/>
            <person name="Nowacki M."/>
            <person name="Derisi J."/>
            <person name="Roy S.W."/>
            <person name="Marshall W.F."/>
            <person name="Sood P."/>
        </authorList>
    </citation>
    <scope>NUCLEOTIDE SEQUENCE [LARGE SCALE GENOMIC DNA]</scope>
    <source>
        <strain evidence="2">WM001</strain>
    </source>
</reference>
<organism evidence="2 3">
    <name type="scientific">Stentor coeruleus</name>
    <dbReference type="NCBI Taxonomy" id="5963"/>
    <lineage>
        <taxon>Eukaryota</taxon>
        <taxon>Sar</taxon>
        <taxon>Alveolata</taxon>
        <taxon>Ciliophora</taxon>
        <taxon>Postciliodesmatophora</taxon>
        <taxon>Heterotrichea</taxon>
        <taxon>Heterotrichida</taxon>
        <taxon>Stentoridae</taxon>
        <taxon>Stentor</taxon>
    </lineage>
</organism>
<dbReference type="Proteomes" id="UP000187209">
    <property type="component" value="Unassembled WGS sequence"/>
</dbReference>
<accession>A0A1R2B3A3</accession>
<keyword evidence="3" id="KW-1185">Reference proteome</keyword>
<proteinExistence type="predicted"/>
<protein>
    <submittedName>
        <fullName evidence="2">Uncharacterized protein</fullName>
    </submittedName>
</protein>
<evidence type="ECO:0000313" key="3">
    <source>
        <dbReference type="Proteomes" id="UP000187209"/>
    </source>
</evidence>
<dbReference type="EMBL" id="MPUH01002032">
    <property type="protein sequence ID" value="OMJ65615.1"/>
    <property type="molecule type" value="Genomic_DNA"/>
</dbReference>
<evidence type="ECO:0000313" key="2">
    <source>
        <dbReference type="EMBL" id="OMJ71264.1"/>
    </source>
</evidence>
<gene>
    <name evidence="2" type="ORF">SteCoe_30563</name>
    <name evidence="1" type="ORF">SteCoe_37901</name>
</gene>
<evidence type="ECO:0000313" key="1">
    <source>
        <dbReference type="EMBL" id="OMJ65615.1"/>
    </source>
</evidence>
<name>A0A1R2B3A3_9CILI</name>
<sequence length="229" mass="26983">MMQHRLLTLAERLQQDTERRMRLRILNHSTSHSYMSRPRTPIESLVLSSSRMSTSRDRCSKHECQHNSKDLTFQPKINPRSHEILKNKFLANSKMPKQKQHIYDDEEYSNPADIEEITRSQNEMIQFQSTQSERISVESPSQQNYYKPPVSNRVYVPMFTKPFDIDKIMGKNSTKGKMANKPKLQKSSTKTEIKPLLRPIADSHLTPSENYYYQQIIKDRIGRVEVKRK</sequence>
<dbReference type="EMBL" id="MPUH01001007">
    <property type="protein sequence ID" value="OMJ71264.1"/>
    <property type="molecule type" value="Genomic_DNA"/>
</dbReference>
<dbReference type="AlphaFoldDB" id="A0A1R2B3A3"/>
<comment type="caution">
    <text evidence="2">The sequence shown here is derived from an EMBL/GenBank/DDBJ whole genome shotgun (WGS) entry which is preliminary data.</text>
</comment>